<dbReference type="Gene3D" id="1.10.10.10">
    <property type="entry name" value="Winged helix-like DNA-binding domain superfamily/Winged helix DNA-binding domain"/>
    <property type="match status" value="1"/>
</dbReference>
<dbReference type="InterPro" id="IPR044974">
    <property type="entry name" value="Disease_R_plants"/>
</dbReference>
<proteinExistence type="predicted"/>
<dbReference type="AlphaFoldDB" id="Q53P16"/>
<dbReference type="Proteomes" id="UP000000763">
    <property type="component" value="Chromosome 11"/>
</dbReference>
<evidence type="ECO:0000256" key="2">
    <source>
        <dbReference type="ARBA" id="ARBA00022821"/>
    </source>
</evidence>
<feature type="domain" description="Disease resistance R13L4/SHOC-2-like LRR" evidence="4">
    <location>
        <begin position="143"/>
        <end position="452"/>
    </location>
</feature>
<keyword evidence="1" id="KW-0677">Repeat</keyword>
<keyword evidence="2" id="KW-0611">Plant defense</keyword>
<organism evidence="5 6">
    <name type="scientific">Oryza sativa subsp. japonica</name>
    <name type="common">Rice</name>
    <dbReference type="NCBI Taxonomy" id="39947"/>
    <lineage>
        <taxon>Eukaryota</taxon>
        <taxon>Viridiplantae</taxon>
        <taxon>Streptophyta</taxon>
        <taxon>Embryophyta</taxon>
        <taxon>Tracheophyta</taxon>
        <taxon>Spermatophyta</taxon>
        <taxon>Magnoliopsida</taxon>
        <taxon>Liliopsida</taxon>
        <taxon>Poales</taxon>
        <taxon>Poaceae</taxon>
        <taxon>BOP clade</taxon>
        <taxon>Oryzoideae</taxon>
        <taxon>Oryzeae</taxon>
        <taxon>Oryzinae</taxon>
        <taxon>Oryza</taxon>
        <taxon>Oryza sativa</taxon>
    </lineage>
</organism>
<evidence type="ECO:0000256" key="1">
    <source>
        <dbReference type="ARBA" id="ARBA00022737"/>
    </source>
</evidence>
<dbReference type="EMBL" id="AC133005">
    <property type="protein sequence ID" value="AAX95872.1"/>
    <property type="molecule type" value="Genomic_DNA"/>
</dbReference>
<evidence type="ECO:0000259" key="3">
    <source>
        <dbReference type="Pfam" id="PF23559"/>
    </source>
</evidence>
<dbReference type="SUPFAM" id="SSF52058">
    <property type="entry name" value="L domain-like"/>
    <property type="match status" value="1"/>
</dbReference>
<dbReference type="PANTHER" id="PTHR23155:SF1233">
    <property type="entry name" value="DISEASE RESISTANCE PROTEIN RGA4"/>
    <property type="match status" value="1"/>
</dbReference>
<protein>
    <submittedName>
        <fullName evidence="5">Leucine Rich Repeat, putative</fullName>
    </submittedName>
</protein>
<dbReference type="InterPro" id="IPR058922">
    <property type="entry name" value="WHD_DRP"/>
</dbReference>
<reference evidence="6" key="2">
    <citation type="journal article" date="2008" name="Nucleic Acids Res.">
        <title>The rice annotation project database (RAP-DB): 2008 update.</title>
        <authorList>
            <consortium name="The rice annotation project (RAP)"/>
        </authorList>
    </citation>
    <scope>GENOME REANNOTATION</scope>
    <source>
        <strain evidence="6">cv. Nipponbare</strain>
    </source>
</reference>
<evidence type="ECO:0000259" key="4">
    <source>
        <dbReference type="Pfam" id="PF23598"/>
    </source>
</evidence>
<reference evidence="6" key="1">
    <citation type="journal article" date="2005" name="Nature">
        <title>The map-based sequence of the rice genome.</title>
        <authorList>
            <consortium name="International rice genome sequencing project (IRGSP)"/>
            <person name="Matsumoto T."/>
            <person name="Wu J."/>
            <person name="Kanamori H."/>
            <person name="Katayose Y."/>
            <person name="Fujisawa M."/>
            <person name="Namiki N."/>
            <person name="Mizuno H."/>
            <person name="Yamamoto K."/>
            <person name="Antonio B.A."/>
            <person name="Baba T."/>
            <person name="Sakata K."/>
            <person name="Nagamura Y."/>
            <person name="Aoki H."/>
            <person name="Arikawa K."/>
            <person name="Arita K."/>
            <person name="Bito T."/>
            <person name="Chiden Y."/>
            <person name="Fujitsuka N."/>
            <person name="Fukunaka R."/>
            <person name="Hamada M."/>
            <person name="Harada C."/>
            <person name="Hayashi A."/>
            <person name="Hijishita S."/>
            <person name="Honda M."/>
            <person name="Hosokawa S."/>
            <person name="Ichikawa Y."/>
            <person name="Idonuma A."/>
            <person name="Iijima M."/>
            <person name="Ikeda M."/>
            <person name="Ikeno M."/>
            <person name="Ito K."/>
            <person name="Ito S."/>
            <person name="Ito T."/>
            <person name="Ito Y."/>
            <person name="Ito Y."/>
            <person name="Iwabuchi A."/>
            <person name="Kamiya K."/>
            <person name="Karasawa W."/>
            <person name="Kurita K."/>
            <person name="Katagiri S."/>
            <person name="Kikuta A."/>
            <person name="Kobayashi H."/>
            <person name="Kobayashi N."/>
            <person name="Machita K."/>
            <person name="Maehara T."/>
            <person name="Masukawa M."/>
            <person name="Mizubayashi T."/>
            <person name="Mukai Y."/>
            <person name="Nagasaki H."/>
            <person name="Nagata Y."/>
            <person name="Naito S."/>
            <person name="Nakashima M."/>
            <person name="Nakama Y."/>
            <person name="Nakamichi Y."/>
            <person name="Nakamura M."/>
            <person name="Meguro A."/>
            <person name="Negishi M."/>
            <person name="Ohta I."/>
            <person name="Ohta T."/>
            <person name="Okamoto M."/>
            <person name="Ono N."/>
            <person name="Saji S."/>
            <person name="Sakaguchi M."/>
            <person name="Sakai K."/>
            <person name="Shibata M."/>
            <person name="Shimokawa T."/>
            <person name="Song J."/>
            <person name="Takazaki Y."/>
            <person name="Terasawa K."/>
            <person name="Tsugane M."/>
            <person name="Tsuji K."/>
            <person name="Ueda S."/>
            <person name="Waki K."/>
            <person name="Yamagata H."/>
            <person name="Yamamoto M."/>
            <person name="Yamamoto S."/>
            <person name="Yamane H."/>
            <person name="Yoshiki S."/>
            <person name="Yoshihara R."/>
            <person name="Yukawa K."/>
            <person name="Zhong H."/>
            <person name="Yano M."/>
            <person name="Yuan Q."/>
            <person name="Ouyang S."/>
            <person name="Liu J."/>
            <person name="Jones K.M."/>
            <person name="Gansberger K."/>
            <person name="Moffat K."/>
            <person name="Hill J."/>
            <person name="Bera J."/>
            <person name="Fadrosh D."/>
            <person name="Jin S."/>
            <person name="Johri S."/>
            <person name="Kim M."/>
            <person name="Overton L."/>
            <person name="Reardon M."/>
            <person name="Tsitrin T."/>
            <person name="Vuong H."/>
            <person name="Weaver B."/>
            <person name="Ciecko A."/>
            <person name="Tallon L."/>
            <person name="Jackson J."/>
            <person name="Pai G."/>
            <person name="Aken S.V."/>
            <person name="Utterback T."/>
            <person name="Reidmuller S."/>
            <person name="Feldblyum T."/>
            <person name="Hsiao J."/>
            <person name="Zismann V."/>
            <person name="Iobst S."/>
            <person name="de Vazeille A.R."/>
            <person name="Buell C.R."/>
            <person name="Ying K."/>
            <person name="Li Y."/>
            <person name="Lu T."/>
            <person name="Huang Y."/>
            <person name="Zhao Q."/>
            <person name="Feng Q."/>
            <person name="Zhang L."/>
            <person name="Zhu J."/>
            <person name="Weng Q."/>
            <person name="Mu J."/>
            <person name="Lu Y."/>
            <person name="Fan D."/>
            <person name="Liu Y."/>
            <person name="Guan J."/>
            <person name="Zhang Y."/>
            <person name="Yu S."/>
            <person name="Liu X."/>
            <person name="Zhang Y."/>
            <person name="Hong G."/>
            <person name="Han B."/>
            <person name="Choisne N."/>
            <person name="Demange N."/>
            <person name="Orjeda G."/>
            <person name="Samain S."/>
            <person name="Cattolico L."/>
            <person name="Pelletier E."/>
            <person name="Couloux A."/>
            <person name="Segurens B."/>
            <person name="Wincker P."/>
            <person name="D'Hont A."/>
            <person name="Scarpelli C."/>
            <person name="Weissenbach J."/>
            <person name="Salanoubat M."/>
            <person name="Quetier F."/>
            <person name="Yu Y."/>
            <person name="Kim H.R."/>
            <person name="Rambo T."/>
            <person name="Currie J."/>
            <person name="Collura K."/>
            <person name="Luo M."/>
            <person name="Yang T."/>
            <person name="Ammiraju J.S.S."/>
            <person name="Engler F."/>
            <person name="Soderlund C."/>
            <person name="Wing R.A."/>
            <person name="Palmer L.E."/>
            <person name="de la Bastide M."/>
            <person name="Spiegel L."/>
            <person name="Nascimento L."/>
            <person name="Zutavern T."/>
            <person name="O'Shaughnessy A."/>
            <person name="Dike S."/>
            <person name="Dedhia N."/>
            <person name="Preston R."/>
            <person name="Balija V."/>
            <person name="McCombie W.R."/>
            <person name="Chow T."/>
            <person name="Chen H."/>
            <person name="Chung M."/>
            <person name="Chen C."/>
            <person name="Shaw J."/>
            <person name="Wu H."/>
            <person name="Hsiao K."/>
            <person name="Chao Y."/>
            <person name="Chu M."/>
            <person name="Cheng C."/>
            <person name="Hour A."/>
            <person name="Lee P."/>
            <person name="Lin S."/>
            <person name="Lin Y."/>
            <person name="Liou J."/>
            <person name="Liu S."/>
            <person name="Hsing Y."/>
            <person name="Raghuvanshi S."/>
            <person name="Mohanty A."/>
            <person name="Bharti A.K."/>
            <person name="Gaur A."/>
            <person name="Gupta V."/>
            <person name="Kumar D."/>
            <person name="Ravi V."/>
            <person name="Vij S."/>
            <person name="Kapur A."/>
            <person name="Khurana P."/>
            <person name="Khurana P."/>
            <person name="Khurana J.P."/>
            <person name="Tyagi A.K."/>
            <person name="Gaikwad K."/>
            <person name="Singh A."/>
            <person name="Dalal V."/>
            <person name="Srivastava S."/>
            <person name="Dixit A."/>
            <person name="Pal A.K."/>
            <person name="Ghazi I.A."/>
            <person name="Yadav M."/>
            <person name="Pandit A."/>
            <person name="Bhargava A."/>
            <person name="Sureshbabu K."/>
            <person name="Batra K."/>
            <person name="Sharma T.R."/>
            <person name="Mohapatra T."/>
            <person name="Singh N.K."/>
            <person name="Messing J."/>
            <person name="Nelson A.B."/>
            <person name="Fuks G."/>
            <person name="Kavchok S."/>
            <person name="Keizer G."/>
            <person name="Linton E."/>
            <person name="Llaca V."/>
            <person name="Song R."/>
            <person name="Tanyolac B."/>
            <person name="Young S."/>
            <person name="Ho-Il K."/>
            <person name="Hahn J.H."/>
            <person name="Sangsakoo G."/>
            <person name="Vanavichit A."/>
            <person name="de Mattos Luiz.A.T."/>
            <person name="Zimmer P.D."/>
            <person name="Malone G."/>
            <person name="Dellagostin O."/>
            <person name="de Oliveira A.C."/>
            <person name="Bevan M."/>
            <person name="Bancroft I."/>
            <person name="Minx P."/>
            <person name="Cordum H."/>
            <person name="Wilson R."/>
            <person name="Cheng Z."/>
            <person name="Jin W."/>
            <person name="Jiang J."/>
            <person name="Leong S.A."/>
            <person name="Iwama H."/>
            <person name="Gojobori T."/>
            <person name="Itoh T."/>
            <person name="Niimura Y."/>
            <person name="Fujii Y."/>
            <person name="Habara T."/>
            <person name="Sakai H."/>
            <person name="Sato Y."/>
            <person name="Wilson G."/>
            <person name="Kumar K."/>
            <person name="McCouch S."/>
            <person name="Juretic N."/>
            <person name="Hoen D."/>
            <person name="Wright S."/>
            <person name="Bruskiewich R."/>
            <person name="Bureau T."/>
            <person name="Miyao A."/>
            <person name="Hirochika H."/>
            <person name="Nishikawa T."/>
            <person name="Kadowaki K."/>
            <person name="Sugiura M."/>
            <person name="Burr B."/>
            <person name="Sasaki T."/>
        </authorList>
    </citation>
    <scope>NUCLEOTIDE SEQUENCE [LARGE SCALE GENOMIC DNA]</scope>
    <source>
        <strain evidence="6">cv. Nipponbare</strain>
    </source>
</reference>
<accession>Q53P16</accession>
<dbReference type="InterPro" id="IPR036388">
    <property type="entry name" value="WH-like_DNA-bd_sf"/>
</dbReference>
<dbReference type="GO" id="GO:0009626">
    <property type="term" value="P:plant-type hypersensitive response"/>
    <property type="evidence" value="ECO:0007669"/>
    <property type="project" value="UniProtKB-ARBA"/>
</dbReference>
<dbReference type="PANTHER" id="PTHR23155">
    <property type="entry name" value="DISEASE RESISTANCE PROTEIN RP"/>
    <property type="match status" value="1"/>
</dbReference>
<dbReference type="InterPro" id="IPR032675">
    <property type="entry name" value="LRR_dom_sf"/>
</dbReference>
<dbReference type="Gene3D" id="3.80.10.10">
    <property type="entry name" value="Ribonuclease Inhibitor"/>
    <property type="match status" value="1"/>
</dbReference>
<dbReference type="FunFam" id="1.10.10.10:FF:000322">
    <property type="entry name" value="Probable disease resistance protein At1g63360"/>
    <property type="match status" value="1"/>
</dbReference>
<evidence type="ECO:0000313" key="5">
    <source>
        <dbReference type="EMBL" id="AAX95872.1"/>
    </source>
</evidence>
<dbReference type="GO" id="GO:0002758">
    <property type="term" value="P:innate immune response-activating signaling pathway"/>
    <property type="evidence" value="ECO:0007669"/>
    <property type="project" value="UniProtKB-ARBA"/>
</dbReference>
<feature type="domain" description="Disease resistance protein winged helix" evidence="3">
    <location>
        <begin position="26"/>
        <end position="96"/>
    </location>
</feature>
<dbReference type="InterPro" id="IPR055414">
    <property type="entry name" value="LRR_R13L4/SHOC2-like"/>
</dbReference>
<name>Q53P16_ORYSJ</name>
<sequence>MRRVLVRNYTSLPGHALKACLLYFGMFPSDHPIRRKSLLRRWLAEGFVEPVSSSSNLDSTAAFDVLMDRNIIEPINVSNNDKVKTCQTYGMMREFISHMSISQNFVTFFCDDKFLPKYVRRLSLHGDTVVNGDNFNGIDLSLVRSLVVFGEAGTTVLDFSKYQLLRVLDLEKCDDLNDDHLKEICNLVLLKYLSLGGNISKLPKDIAKLKDLEALDVRRSKVKIMPVEVFGLPCLIHLLGKFKLSDKVKQKTEVQEFLSKGKSNLQTLAGFASNGSEGFLHLMRYMNKLRKLKIWYAINSLKEPCYLSSLKLHGNFPQLPQFVTSLRGLKELCLSSTKFTTGLLEALSNLSYLQYLKLVADELEKFIIKVQGFPRLLCLCIVLQCPTFPVIEEGALPFLVTLQLLCKDLHGLSDIKIECFKHLQEVTLHSGVTPATRQEWVKAAKEHPNRPKVLLLKSVDTAESEHTDVDSVMEAVKSETTEYSIAPEGPEQVIDMNNKMQLDHGLESSSVLNKQNNFADQSSSKDQLHYSFNNMGLSDVSPAVSELPNGMVPSCT</sequence>
<dbReference type="Pfam" id="PF23559">
    <property type="entry name" value="WHD_DRP"/>
    <property type="match status" value="1"/>
</dbReference>
<dbReference type="GO" id="GO:0042742">
    <property type="term" value="P:defense response to bacterium"/>
    <property type="evidence" value="ECO:0007669"/>
    <property type="project" value="UniProtKB-ARBA"/>
</dbReference>
<evidence type="ECO:0000313" key="6">
    <source>
        <dbReference type="Proteomes" id="UP000000763"/>
    </source>
</evidence>
<dbReference type="Pfam" id="PF23598">
    <property type="entry name" value="LRR_14"/>
    <property type="match status" value="1"/>
</dbReference>